<evidence type="ECO:0000256" key="1">
    <source>
        <dbReference type="SAM" id="MobiDB-lite"/>
    </source>
</evidence>
<accession>A7F1N7</accession>
<feature type="domain" description="Reverse transcriptase" evidence="2">
    <location>
        <begin position="314"/>
        <end position="588"/>
    </location>
</feature>
<dbReference type="Proteomes" id="UP000001312">
    <property type="component" value="Unassembled WGS sequence"/>
</dbReference>
<dbReference type="GeneID" id="5483566"/>
<name>A7F1N7_SCLS1</name>
<dbReference type="AlphaFoldDB" id="A7F1N7"/>
<keyword evidence="4" id="KW-1185">Reference proteome</keyword>
<proteinExistence type="predicted"/>
<feature type="region of interest" description="Disordered" evidence="1">
    <location>
        <begin position="478"/>
        <end position="506"/>
    </location>
</feature>
<dbReference type="InParanoid" id="A7F1N7"/>
<reference evidence="4" key="1">
    <citation type="journal article" date="2011" name="PLoS Genet.">
        <title>Genomic analysis of the necrotrophic fungal pathogens Sclerotinia sclerotiorum and Botrytis cinerea.</title>
        <authorList>
            <person name="Amselem J."/>
            <person name="Cuomo C.A."/>
            <person name="van Kan J.A."/>
            <person name="Viaud M."/>
            <person name="Benito E.P."/>
            <person name="Couloux A."/>
            <person name="Coutinho P.M."/>
            <person name="de Vries R.P."/>
            <person name="Dyer P.S."/>
            <person name="Fillinger S."/>
            <person name="Fournier E."/>
            <person name="Gout L."/>
            <person name="Hahn M."/>
            <person name="Kohn L."/>
            <person name="Lapalu N."/>
            <person name="Plummer K.M."/>
            <person name="Pradier J.M."/>
            <person name="Quevillon E."/>
            <person name="Sharon A."/>
            <person name="Simon A."/>
            <person name="ten Have A."/>
            <person name="Tudzynski B."/>
            <person name="Tudzynski P."/>
            <person name="Wincker P."/>
            <person name="Andrew M."/>
            <person name="Anthouard V."/>
            <person name="Beever R.E."/>
            <person name="Beffa R."/>
            <person name="Benoit I."/>
            <person name="Bouzid O."/>
            <person name="Brault B."/>
            <person name="Chen Z."/>
            <person name="Choquer M."/>
            <person name="Collemare J."/>
            <person name="Cotton P."/>
            <person name="Danchin E.G."/>
            <person name="Da Silva C."/>
            <person name="Gautier A."/>
            <person name="Giraud C."/>
            <person name="Giraud T."/>
            <person name="Gonzalez C."/>
            <person name="Grossetete S."/>
            <person name="Guldener U."/>
            <person name="Henrissat B."/>
            <person name="Howlett B.J."/>
            <person name="Kodira C."/>
            <person name="Kretschmer M."/>
            <person name="Lappartient A."/>
            <person name="Leroch M."/>
            <person name="Levis C."/>
            <person name="Mauceli E."/>
            <person name="Neuveglise C."/>
            <person name="Oeser B."/>
            <person name="Pearson M."/>
            <person name="Poulain J."/>
            <person name="Poussereau N."/>
            <person name="Quesneville H."/>
            <person name="Rascle C."/>
            <person name="Schumacher J."/>
            <person name="Segurens B."/>
            <person name="Sexton A."/>
            <person name="Silva E."/>
            <person name="Sirven C."/>
            <person name="Soanes D.M."/>
            <person name="Talbot N.J."/>
            <person name="Templeton M."/>
            <person name="Yandava C."/>
            <person name="Yarden O."/>
            <person name="Zeng Q."/>
            <person name="Rollins J.A."/>
            <person name="Lebrun M.H."/>
            <person name="Dickman M."/>
        </authorList>
    </citation>
    <scope>NUCLEOTIDE SEQUENCE [LARGE SCALE GENOMIC DNA]</scope>
    <source>
        <strain evidence="4">ATCC 18683 / 1980 / Ss-1</strain>
    </source>
</reference>
<dbReference type="PANTHER" id="PTHR33481">
    <property type="entry name" value="REVERSE TRANSCRIPTASE"/>
    <property type="match status" value="1"/>
</dbReference>
<dbReference type="PROSITE" id="PS50878">
    <property type="entry name" value="RT_POL"/>
    <property type="match status" value="1"/>
</dbReference>
<protein>
    <recommendedName>
        <fullName evidence="2">Reverse transcriptase domain-containing protein</fullName>
    </recommendedName>
</protein>
<gene>
    <name evidence="3" type="ORF">SS1G_11508</name>
</gene>
<dbReference type="PANTHER" id="PTHR33481:SF1">
    <property type="entry name" value="ENDONUCLEASE_EXONUCLEASE_PHOSPHATASE DOMAIN-CONTAINING PROTEIN-RELATED"/>
    <property type="match status" value="1"/>
</dbReference>
<dbReference type="RefSeq" id="XP_001587515.1">
    <property type="nucleotide sequence ID" value="XM_001587465.1"/>
</dbReference>
<dbReference type="Pfam" id="PF00078">
    <property type="entry name" value="RVT_1"/>
    <property type="match status" value="1"/>
</dbReference>
<evidence type="ECO:0000313" key="4">
    <source>
        <dbReference type="Proteomes" id="UP000001312"/>
    </source>
</evidence>
<sequence>MTNPSVLDLTLATDSVSPYITDWQVLPDLGSDHLSILFEVKGTLSRTTNIAQPARFNTKLADWEKFANTLKSKISISTTLNSSEYLNITTSESNSLDSLLDKSQYIQVLDEAAKEFTRIITYSAETSIPRIKSTKRAKPWWSPELKALRKRLSNAFENAKIYPEDDMFKKIYQSARNHYFQAIKTAKKNHWNEFLEKEDTQSIFKAMSYTKDIQTERIPNIRSNPSKLENSFEGKCSAFRSTLFPPPPFTSPPNWESYKQSKKWEWPDLTESELLNACSAKIKGKTPGPDGITQDIIIQAYKAIPKAFFTLFSHLINLGYHPSCWKQATGAILKKPSKPDYSAPKAYRVIALLNCLGKISERILAQRLSYLAETTQLLHYSQMGGRQKKSAIDTAILLTTEIERNSRSKKKTSTLFLDVKGAFDHVSMNKLLDICKNLNLPTSLIAWISSFLKERLLKLSFDGQIETEAPTMPLVMRAPGAPSGSPTQEATPPQSSTITPGASIAPPPIIRSLTGPALGVIKDRFERIDKTEREKREVIEAFAVLADKLAQGFQGQQRKLAVNIKGTIISTLLGVTKATSDRWTGLTTEHSRPESNTQKTYTDALKTRTVPEAERPTTVPTITVRTAPTGGTNTERTEARRLKREKDRIEKTILIIANGEALLSAGNPFLLRLRIKEAVAGLTLAEIPFLQRNNTGWTLRCSSSASREEIMKADNAERVLKTLHATSMRRLEKWFMYAVPQVPHDFYHIEGAPAPMPTELIKEEIIAQTGKQPVNYRLARSGVNPITKRATWIIGFNTAVSRFRLFNSSSYSALLDKPREIQLHSTGCQGYCNPFTCNRASRCSTCGKLNTEHEGALVHQQCTRAAQCANCHGPFRAGHSNCPAAPRVYAKRRIILTAKELAAVRAVGRRDYKTLHRADADEAEHAPESPLPPIVTLAETPITPGARITAYENERLSKRPRRLSTSLPIAPTVLRTRSARNQSQRNLNIEALAEKAFTPIDLDMIDTENSITVDTALRPSL</sequence>
<dbReference type="KEGG" id="ssl:SS1G_11508"/>
<dbReference type="InterPro" id="IPR036691">
    <property type="entry name" value="Endo/exonu/phosph_ase_sf"/>
</dbReference>
<feature type="compositionally biased region" description="Polar residues" evidence="1">
    <location>
        <begin position="484"/>
        <end position="500"/>
    </location>
</feature>
<evidence type="ECO:0000259" key="2">
    <source>
        <dbReference type="PROSITE" id="PS50878"/>
    </source>
</evidence>
<evidence type="ECO:0000313" key="3">
    <source>
        <dbReference type="EMBL" id="EDN95629.1"/>
    </source>
</evidence>
<dbReference type="EMBL" id="CH476638">
    <property type="protein sequence ID" value="EDN95629.1"/>
    <property type="molecule type" value="Genomic_DNA"/>
</dbReference>
<dbReference type="SUPFAM" id="SSF56219">
    <property type="entry name" value="DNase I-like"/>
    <property type="match status" value="1"/>
</dbReference>
<organism evidence="3 4">
    <name type="scientific">Sclerotinia sclerotiorum (strain ATCC 18683 / 1980 / Ss-1)</name>
    <name type="common">White mold</name>
    <name type="synonym">Whetzelinia sclerotiorum</name>
    <dbReference type="NCBI Taxonomy" id="665079"/>
    <lineage>
        <taxon>Eukaryota</taxon>
        <taxon>Fungi</taxon>
        <taxon>Dikarya</taxon>
        <taxon>Ascomycota</taxon>
        <taxon>Pezizomycotina</taxon>
        <taxon>Leotiomycetes</taxon>
        <taxon>Helotiales</taxon>
        <taxon>Sclerotiniaceae</taxon>
        <taxon>Sclerotinia</taxon>
    </lineage>
</organism>
<dbReference type="InterPro" id="IPR000477">
    <property type="entry name" value="RT_dom"/>
</dbReference>